<dbReference type="PIRSF" id="PIRSF036893">
    <property type="entry name" value="Lipocalin_ApoD"/>
    <property type="match status" value="1"/>
</dbReference>
<dbReference type="KEGG" id="soy:115883075"/>
<dbReference type="GO" id="GO:0005737">
    <property type="term" value="C:cytoplasm"/>
    <property type="evidence" value="ECO:0007669"/>
    <property type="project" value="TreeGrafter"/>
</dbReference>
<keyword evidence="3" id="KW-0732">Signal</keyword>
<feature type="domain" description="Lipocalin/cytosolic fatty-acid binding" evidence="4">
    <location>
        <begin position="131"/>
        <end position="189"/>
    </location>
</feature>
<dbReference type="FunCoup" id="A0A6J2Y0H3">
    <property type="interactions" value="39"/>
</dbReference>
<protein>
    <submittedName>
        <fullName evidence="6">Apolipoprotein D-like</fullName>
    </submittedName>
</protein>
<comment type="similarity">
    <text evidence="1 3">Belongs to the calycin superfamily. Lipocalin family.</text>
</comment>
<dbReference type="Pfam" id="PF00061">
    <property type="entry name" value="Lipocalin"/>
    <property type="match status" value="1"/>
</dbReference>
<evidence type="ECO:0000313" key="6">
    <source>
        <dbReference type="RefSeq" id="XP_030757212.1"/>
    </source>
</evidence>
<evidence type="ECO:0000256" key="2">
    <source>
        <dbReference type="ARBA" id="ARBA00023157"/>
    </source>
</evidence>
<evidence type="ECO:0000313" key="5">
    <source>
        <dbReference type="Proteomes" id="UP000504635"/>
    </source>
</evidence>
<name>A0A6J2Y0H3_SITOR</name>
<feature type="chain" id="PRO_5027203807" evidence="3">
    <location>
        <begin position="26"/>
        <end position="201"/>
    </location>
</feature>
<dbReference type="InterPro" id="IPR000566">
    <property type="entry name" value="Lipocln_cytosolic_FA-bd_dom"/>
</dbReference>
<dbReference type="InterPro" id="IPR022271">
    <property type="entry name" value="Lipocalin_ApoD"/>
</dbReference>
<dbReference type="InterPro" id="IPR012674">
    <property type="entry name" value="Calycin"/>
</dbReference>
<dbReference type="OrthoDB" id="9923952at2759"/>
<dbReference type="GO" id="GO:0006629">
    <property type="term" value="P:lipid metabolic process"/>
    <property type="evidence" value="ECO:0007669"/>
    <property type="project" value="TreeGrafter"/>
</dbReference>
<evidence type="ECO:0000256" key="1">
    <source>
        <dbReference type="ARBA" id="ARBA00006889"/>
    </source>
</evidence>
<dbReference type="RefSeq" id="XP_030757212.1">
    <property type="nucleotide sequence ID" value="XM_030901352.1"/>
</dbReference>
<dbReference type="InterPro" id="IPR003057">
    <property type="entry name" value="Invtbrt_color"/>
</dbReference>
<dbReference type="GO" id="GO:0031409">
    <property type="term" value="F:pigment binding"/>
    <property type="evidence" value="ECO:0007669"/>
    <property type="project" value="InterPro"/>
</dbReference>
<dbReference type="PANTHER" id="PTHR10612">
    <property type="entry name" value="APOLIPOPROTEIN D"/>
    <property type="match status" value="1"/>
</dbReference>
<dbReference type="GeneID" id="115883075"/>
<organism evidence="5 6">
    <name type="scientific">Sitophilus oryzae</name>
    <name type="common">Rice weevil</name>
    <name type="synonym">Curculio oryzae</name>
    <dbReference type="NCBI Taxonomy" id="7048"/>
    <lineage>
        <taxon>Eukaryota</taxon>
        <taxon>Metazoa</taxon>
        <taxon>Ecdysozoa</taxon>
        <taxon>Arthropoda</taxon>
        <taxon>Hexapoda</taxon>
        <taxon>Insecta</taxon>
        <taxon>Pterygota</taxon>
        <taxon>Neoptera</taxon>
        <taxon>Endopterygota</taxon>
        <taxon>Coleoptera</taxon>
        <taxon>Polyphaga</taxon>
        <taxon>Cucujiformia</taxon>
        <taxon>Curculionidae</taxon>
        <taxon>Dryophthorinae</taxon>
        <taxon>Sitophilus</taxon>
    </lineage>
</organism>
<keyword evidence="2" id="KW-1015">Disulfide bond</keyword>
<evidence type="ECO:0000256" key="3">
    <source>
        <dbReference type="PIRNR" id="PIRNR036893"/>
    </source>
</evidence>
<accession>A0A6J2Y0H3</accession>
<reference evidence="6" key="1">
    <citation type="submission" date="2025-08" db="UniProtKB">
        <authorList>
            <consortium name="RefSeq"/>
        </authorList>
    </citation>
    <scope>IDENTIFICATION</scope>
    <source>
        <tissue evidence="6">Gonads</tissue>
    </source>
</reference>
<dbReference type="InParanoid" id="A0A6J2Y0H3"/>
<feature type="signal peptide" evidence="3">
    <location>
        <begin position="1"/>
        <end position="25"/>
    </location>
</feature>
<dbReference type="Gene3D" id="2.40.128.20">
    <property type="match status" value="1"/>
</dbReference>
<dbReference type="PRINTS" id="PR01273">
    <property type="entry name" value="INVTBRTCOLOR"/>
</dbReference>
<dbReference type="SUPFAM" id="SSF50814">
    <property type="entry name" value="Lipocalins"/>
    <property type="match status" value="1"/>
</dbReference>
<evidence type="ECO:0000259" key="4">
    <source>
        <dbReference type="Pfam" id="PF00061"/>
    </source>
</evidence>
<dbReference type="Proteomes" id="UP000504635">
    <property type="component" value="Unplaced"/>
</dbReference>
<proteinExistence type="inferred from homology"/>
<dbReference type="AlphaFoldDB" id="A0A6J2Y0H3"/>
<sequence length="201" mass="23148">MVKSFTWIWSVLLVFGLDLIKSTFGYGLGNCPKIDYIKHFNVTRFAGHWYEIERSFYLMELISSCVSVDLEVNSKGQLDVSVVSKSLVSGTYSISEGVATPSRKDPSILLYRVSSKLPRFISRYLPGAGFYQVLDTDYNDYAVLYSCTDFQIIHMDLVWIWARKKDICVKVRAKIYEMLTSYEIDPERLTLPKNVNCAHDY</sequence>
<dbReference type="PANTHER" id="PTHR10612:SF41">
    <property type="entry name" value="GLIAL LAZARILLO, ISOFORM A"/>
    <property type="match status" value="1"/>
</dbReference>
<keyword evidence="5" id="KW-1185">Reference proteome</keyword>
<dbReference type="GO" id="GO:0000302">
    <property type="term" value="P:response to reactive oxygen species"/>
    <property type="evidence" value="ECO:0007669"/>
    <property type="project" value="TreeGrafter"/>
</dbReference>
<gene>
    <name evidence="6" type="primary">LOC115883075</name>
</gene>